<dbReference type="EMBL" id="WUUU01000246">
    <property type="protein sequence ID" value="MXR22327.1"/>
    <property type="molecule type" value="Genomic_DNA"/>
</dbReference>
<protein>
    <submittedName>
        <fullName evidence="6">HAD-IA family hydrolase</fullName>
    </submittedName>
</protein>
<reference evidence="6 7" key="1">
    <citation type="submission" date="2019-12" db="EMBL/GenBank/DDBJ databases">
        <title>Isolation and characterization of three novel carbon monoxide-oxidizing members of Halobacteria from salione crusts and soils.</title>
        <authorList>
            <person name="Myers M.R."/>
            <person name="King G.M."/>
        </authorList>
    </citation>
    <scope>NUCLEOTIDE SEQUENCE [LARGE SCALE GENOMIC DNA]</scope>
    <source>
        <strain evidence="6 7">PCN9</strain>
    </source>
</reference>
<comment type="similarity">
    <text evidence="2">Belongs to the HAD-like hydrolase superfamily.</text>
</comment>
<dbReference type="PANTHER" id="PTHR46470:SF2">
    <property type="entry name" value="GLYCERALDEHYDE 3-PHOSPHATE PHOSPHATASE"/>
    <property type="match status" value="1"/>
</dbReference>
<evidence type="ECO:0000313" key="6">
    <source>
        <dbReference type="EMBL" id="MXR22327.1"/>
    </source>
</evidence>
<dbReference type="SUPFAM" id="SSF56784">
    <property type="entry name" value="HAD-like"/>
    <property type="match status" value="1"/>
</dbReference>
<evidence type="ECO:0000256" key="4">
    <source>
        <dbReference type="ARBA" id="ARBA00022801"/>
    </source>
</evidence>
<comment type="caution">
    <text evidence="6">The sequence shown here is derived from an EMBL/GenBank/DDBJ whole genome shotgun (WGS) entry which is preliminary data.</text>
</comment>
<keyword evidence="3" id="KW-0479">Metal-binding</keyword>
<dbReference type="PANTHER" id="PTHR46470">
    <property type="entry name" value="N-ACYLNEURAMINATE-9-PHOSPHATASE"/>
    <property type="match status" value="1"/>
</dbReference>
<sequence length="204" mass="22040">MRAIWFDLDGTLLHMERDIGDAIAAAFEDVAGDAPDAWVSAYNEGFLERFPDCEPEPYRHGARYATETTDFDGGVEELRDALLRAEVESLAPTPDAADVLGTLADSEHYRVGVLTNGHPEWQREKLAAHGLDQYVDAVVASYEVGHHKPHPAPFERAADRLEAGAYGMVGDSDADVDGAANVGWAATRYEGGTLGDVPAALGWE</sequence>
<keyword evidence="5" id="KW-0460">Magnesium</keyword>
<dbReference type="GO" id="GO:0016791">
    <property type="term" value="F:phosphatase activity"/>
    <property type="evidence" value="ECO:0007669"/>
    <property type="project" value="TreeGrafter"/>
</dbReference>
<evidence type="ECO:0000256" key="2">
    <source>
        <dbReference type="ARBA" id="ARBA00007958"/>
    </source>
</evidence>
<comment type="cofactor">
    <cofactor evidence="1">
        <name>Mg(2+)</name>
        <dbReference type="ChEBI" id="CHEBI:18420"/>
    </cofactor>
</comment>
<keyword evidence="4 6" id="KW-0378">Hydrolase</keyword>
<dbReference type="SFLD" id="SFLDS00003">
    <property type="entry name" value="Haloacid_Dehalogenase"/>
    <property type="match status" value="1"/>
</dbReference>
<dbReference type="InterPro" id="IPR023214">
    <property type="entry name" value="HAD_sf"/>
</dbReference>
<evidence type="ECO:0000256" key="1">
    <source>
        <dbReference type="ARBA" id="ARBA00001946"/>
    </source>
</evidence>
<dbReference type="Gene3D" id="3.40.50.1000">
    <property type="entry name" value="HAD superfamily/HAD-like"/>
    <property type="match status" value="1"/>
</dbReference>
<evidence type="ECO:0000313" key="7">
    <source>
        <dbReference type="Proteomes" id="UP000471521"/>
    </source>
</evidence>
<accession>A0A6B0SM51</accession>
<dbReference type="NCBIfam" id="TIGR01549">
    <property type="entry name" value="HAD-SF-IA-v1"/>
    <property type="match status" value="1"/>
</dbReference>
<dbReference type="InterPro" id="IPR036412">
    <property type="entry name" value="HAD-like_sf"/>
</dbReference>
<evidence type="ECO:0000256" key="3">
    <source>
        <dbReference type="ARBA" id="ARBA00022723"/>
    </source>
</evidence>
<dbReference type="Proteomes" id="UP000471521">
    <property type="component" value="Unassembled WGS sequence"/>
</dbReference>
<dbReference type="Gene3D" id="1.20.120.710">
    <property type="entry name" value="Haloacid dehalogenase hydrolase-like domain"/>
    <property type="match status" value="1"/>
</dbReference>
<dbReference type="PRINTS" id="PR00413">
    <property type="entry name" value="HADHALOGNASE"/>
</dbReference>
<keyword evidence="7" id="KW-1185">Reference proteome</keyword>
<dbReference type="AlphaFoldDB" id="A0A6B0SM51"/>
<dbReference type="RefSeq" id="WP_159527680.1">
    <property type="nucleotide sequence ID" value="NZ_WUUU01000246.1"/>
</dbReference>
<dbReference type="Pfam" id="PF00702">
    <property type="entry name" value="Hydrolase"/>
    <property type="match status" value="1"/>
</dbReference>
<dbReference type="GO" id="GO:0044281">
    <property type="term" value="P:small molecule metabolic process"/>
    <property type="evidence" value="ECO:0007669"/>
    <property type="project" value="UniProtKB-ARBA"/>
</dbReference>
<dbReference type="GO" id="GO:0046872">
    <property type="term" value="F:metal ion binding"/>
    <property type="evidence" value="ECO:0007669"/>
    <property type="project" value="UniProtKB-KW"/>
</dbReference>
<dbReference type="SFLD" id="SFLDG01129">
    <property type="entry name" value="C1.5:_HAD__Beta-PGM__Phosphata"/>
    <property type="match status" value="1"/>
</dbReference>
<dbReference type="InterPro" id="IPR051400">
    <property type="entry name" value="HAD-like_hydrolase"/>
</dbReference>
<name>A0A6B0SM51_9EURY</name>
<proteinExistence type="inferred from homology"/>
<dbReference type="InterPro" id="IPR006439">
    <property type="entry name" value="HAD-SF_hydro_IA"/>
</dbReference>
<organism evidence="6 7">
    <name type="scientific">Halobacterium bonnevillei</name>
    <dbReference type="NCBI Taxonomy" id="2692200"/>
    <lineage>
        <taxon>Archaea</taxon>
        <taxon>Methanobacteriati</taxon>
        <taxon>Methanobacteriota</taxon>
        <taxon>Stenosarchaea group</taxon>
        <taxon>Halobacteria</taxon>
        <taxon>Halobacteriales</taxon>
        <taxon>Halobacteriaceae</taxon>
        <taxon>Halobacterium</taxon>
    </lineage>
</organism>
<dbReference type="OrthoDB" id="131325at2157"/>
<gene>
    <name evidence="6" type="ORF">GRX66_17680</name>
</gene>
<evidence type="ECO:0000256" key="5">
    <source>
        <dbReference type="ARBA" id="ARBA00022842"/>
    </source>
</evidence>